<organism evidence="2">
    <name type="scientific">mine drainage metagenome</name>
    <dbReference type="NCBI Taxonomy" id="410659"/>
    <lineage>
        <taxon>unclassified sequences</taxon>
        <taxon>metagenomes</taxon>
        <taxon>ecological metagenomes</taxon>
    </lineage>
</organism>
<dbReference type="GO" id="GO:0006313">
    <property type="term" value="P:DNA transposition"/>
    <property type="evidence" value="ECO:0007669"/>
    <property type="project" value="InterPro"/>
</dbReference>
<dbReference type="Gene3D" id="3.30.70.1290">
    <property type="entry name" value="Transposase IS200-like"/>
    <property type="match status" value="1"/>
</dbReference>
<proteinExistence type="predicted"/>
<name>A0A1J5RYF0_9ZZZZ</name>
<dbReference type="Pfam" id="PF01797">
    <property type="entry name" value="Y1_Tnp"/>
    <property type="match status" value="1"/>
</dbReference>
<dbReference type="InterPro" id="IPR036515">
    <property type="entry name" value="Transposase_17_sf"/>
</dbReference>
<dbReference type="EMBL" id="MLJW01000184">
    <property type="protein sequence ID" value="OIQ94523.1"/>
    <property type="molecule type" value="Genomic_DNA"/>
</dbReference>
<protein>
    <submittedName>
        <fullName evidence="2">Transposase IS200 like protein</fullName>
    </submittedName>
</protein>
<sequence>MARLARLIIPGMPHHVTQRGNGRAQTFFCDEDYAVYRDLLAEYCGAAGVEIWGWVLMPNHSHLILTPSDTDGLRRALSAVHRRYAGYIHQKLRRTGHFWQGRFGAVAMDEAHLAAALRYLALNPVRARLVERTEDWRWSSIHAHLAGKSDGITTIAPVMERYPDFAHWIAQTPDEDAFTRLRRAESIGRPLGDEAFLTRLEETTKRILRPGKRGPKPSDAKQN</sequence>
<dbReference type="GO" id="GO:0003677">
    <property type="term" value="F:DNA binding"/>
    <property type="evidence" value="ECO:0007669"/>
    <property type="project" value="InterPro"/>
</dbReference>
<feature type="domain" description="Transposase IS200-like" evidence="1">
    <location>
        <begin position="9"/>
        <end position="123"/>
    </location>
</feature>
<gene>
    <name evidence="2" type="ORF">GALL_234800</name>
</gene>
<dbReference type="InterPro" id="IPR002686">
    <property type="entry name" value="Transposase_17"/>
</dbReference>
<dbReference type="PANTHER" id="PTHR34322">
    <property type="entry name" value="TRANSPOSASE, Y1_TNP DOMAIN-CONTAINING"/>
    <property type="match status" value="1"/>
</dbReference>
<comment type="caution">
    <text evidence="2">The sequence shown here is derived from an EMBL/GenBank/DDBJ whole genome shotgun (WGS) entry which is preliminary data.</text>
</comment>
<dbReference type="AlphaFoldDB" id="A0A1J5RYF0"/>
<reference evidence="2" key="1">
    <citation type="submission" date="2016-10" db="EMBL/GenBank/DDBJ databases">
        <title>Sequence of Gallionella enrichment culture.</title>
        <authorList>
            <person name="Poehlein A."/>
            <person name="Muehling M."/>
            <person name="Daniel R."/>
        </authorList>
    </citation>
    <scope>NUCLEOTIDE SEQUENCE</scope>
</reference>
<dbReference type="SUPFAM" id="SSF143422">
    <property type="entry name" value="Transposase IS200-like"/>
    <property type="match status" value="1"/>
</dbReference>
<evidence type="ECO:0000259" key="1">
    <source>
        <dbReference type="SMART" id="SM01321"/>
    </source>
</evidence>
<evidence type="ECO:0000313" key="2">
    <source>
        <dbReference type="EMBL" id="OIQ94523.1"/>
    </source>
</evidence>
<dbReference type="SMART" id="SM01321">
    <property type="entry name" value="Y1_Tnp"/>
    <property type="match status" value="1"/>
</dbReference>
<dbReference type="GO" id="GO:0004803">
    <property type="term" value="F:transposase activity"/>
    <property type="evidence" value="ECO:0007669"/>
    <property type="project" value="InterPro"/>
</dbReference>
<accession>A0A1J5RYF0</accession>
<dbReference type="PANTHER" id="PTHR34322:SF2">
    <property type="entry name" value="TRANSPOSASE IS200-LIKE DOMAIN-CONTAINING PROTEIN"/>
    <property type="match status" value="1"/>
</dbReference>